<dbReference type="EMBL" id="FNPZ01000001">
    <property type="protein sequence ID" value="SDY66547.1"/>
    <property type="molecule type" value="Genomic_DNA"/>
</dbReference>
<dbReference type="Proteomes" id="UP000198891">
    <property type="component" value="Unassembled WGS sequence"/>
</dbReference>
<keyword evidence="1" id="KW-0472">Membrane</keyword>
<evidence type="ECO:0000313" key="2">
    <source>
        <dbReference type="EMBL" id="SDY66547.1"/>
    </source>
</evidence>
<keyword evidence="3" id="KW-1185">Reference proteome</keyword>
<dbReference type="AlphaFoldDB" id="A0A1H3LPR4"/>
<sequence length="58" mass="6521">MLQSSASSMEVFLFLGLPAVIAVIQGVIVYFMKTNKHMPQMQRDLAARQTSRLQENHG</sequence>
<feature type="transmembrane region" description="Helical" evidence="1">
    <location>
        <begin position="12"/>
        <end position="32"/>
    </location>
</feature>
<gene>
    <name evidence="2" type="ORF">SAMN05216554_1081</name>
</gene>
<evidence type="ECO:0000256" key="1">
    <source>
        <dbReference type="SAM" id="Phobius"/>
    </source>
</evidence>
<keyword evidence="1" id="KW-1133">Transmembrane helix</keyword>
<protein>
    <submittedName>
        <fullName evidence="2">Uncharacterized protein</fullName>
    </submittedName>
</protein>
<evidence type="ECO:0000313" key="3">
    <source>
        <dbReference type="Proteomes" id="UP000198891"/>
    </source>
</evidence>
<accession>A0A1H3LPR4</accession>
<name>A0A1H3LPR4_9MICO</name>
<reference evidence="2 3" key="1">
    <citation type="submission" date="2016-10" db="EMBL/GenBank/DDBJ databases">
        <authorList>
            <person name="de Groot N.N."/>
        </authorList>
    </citation>
    <scope>NUCLEOTIDE SEQUENCE [LARGE SCALE GENOMIC DNA]</scope>
    <source>
        <strain evidence="2 3">CGMCC 4.3491</strain>
    </source>
</reference>
<organism evidence="2 3">
    <name type="scientific">Herbiconiux ginsengi</name>
    <dbReference type="NCBI Taxonomy" id="381665"/>
    <lineage>
        <taxon>Bacteria</taxon>
        <taxon>Bacillati</taxon>
        <taxon>Actinomycetota</taxon>
        <taxon>Actinomycetes</taxon>
        <taxon>Micrococcales</taxon>
        <taxon>Microbacteriaceae</taxon>
        <taxon>Herbiconiux</taxon>
    </lineage>
</organism>
<dbReference type="RefSeq" id="WP_175494132.1">
    <property type="nucleotide sequence ID" value="NZ_FNPZ01000001.1"/>
</dbReference>
<proteinExistence type="predicted"/>
<keyword evidence="1" id="KW-0812">Transmembrane</keyword>